<dbReference type="PANTHER" id="PTHR11806:SF0">
    <property type="entry name" value="PROTEIN MTO1 HOMOLOG, MITOCHONDRIAL"/>
    <property type="match status" value="1"/>
</dbReference>
<dbReference type="PRINTS" id="PR00411">
    <property type="entry name" value="PNDRDTASEI"/>
</dbReference>
<comment type="cofactor">
    <cofactor evidence="1 11">
        <name>FAD</name>
        <dbReference type="ChEBI" id="CHEBI:57692"/>
    </cofactor>
</comment>
<dbReference type="PROSITE" id="PS01280">
    <property type="entry name" value="GIDA_1"/>
    <property type="match status" value="1"/>
</dbReference>
<dbReference type="AlphaFoldDB" id="B9L7W7"/>
<keyword evidence="5 11" id="KW-0285">Flavoprotein</keyword>
<evidence type="ECO:0000256" key="5">
    <source>
        <dbReference type="ARBA" id="ARBA00022630"/>
    </source>
</evidence>
<organism evidence="13 14">
    <name type="scientific">Nautilia profundicola (strain ATCC BAA-1463 / DSM 18972 / AmH)</name>
    <dbReference type="NCBI Taxonomy" id="598659"/>
    <lineage>
        <taxon>Bacteria</taxon>
        <taxon>Pseudomonadati</taxon>
        <taxon>Campylobacterota</taxon>
        <taxon>Epsilonproteobacteria</taxon>
        <taxon>Nautiliales</taxon>
        <taxon>Nautiliaceae</taxon>
        <taxon>Nautilia</taxon>
    </lineage>
</organism>
<evidence type="ECO:0000259" key="12">
    <source>
        <dbReference type="SMART" id="SM01228"/>
    </source>
</evidence>
<dbReference type="InterPro" id="IPR020595">
    <property type="entry name" value="MnmG-rel_CS"/>
</dbReference>
<dbReference type="InterPro" id="IPR002218">
    <property type="entry name" value="MnmG-rel"/>
</dbReference>
<evidence type="ECO:0000256" key="7">
    <source>
        <dbReference type="ARBA" id="ARBA00022827"/>
    </source>
</evidence>
<keyword evidence="7 11" id="KW-0274">FAD</keyword>
<dbReference type="InterPro" id="IPR026904">
    <property type="entry name" value="MnmG_C"/>
</dbReference>
<keyword evidence="6 11" id="KW-0819">tRNA processing</keyword>
<dbReference type="GO" id="GO:0050660">
    <property type="term" value="F:flavin adenine dinucleotide binding"/>
    <property type="evidence" value="ECO:0007669"/>
    <property type="project" value="UniProtKB-UniRule"/>
</dbReference>
<feature type="binding site" evidence="11">
    <location>
        <begin position="10"/>
        <end position="15"/>
    </location>
    <ligand>
        <name>FAD</name>
        <dbReference type="ChEBI" id="CHEBI:57692"/>
    </ligand>
</feature>
<dbReference type="HAMAP" id="MF_00129">
    <property type="entry name" value="MnmG_GidA"/>
    <property type="match status" value="1"/>
</dbReference>
<dbReference type="InterPro" id="IPR004416">
    <property type="entry name" value="MnmG"/>
</dbReference>
<evidence type="ECO:0000256" key="11">
    <source>
        <dbReference type="HAMAP-Rule" id="MF_00129"/>
    </source>
</evidence>
<comment type="similarity">
    <text evidence="3 11">Belongs to the MnmG family.</text>
</comment>
<dbReference type="InterPro" id="IPR049312">
    <property type="entry name" value="GIDA_C_N"/>
</dbReference>
<dbReference type="Pfam" id="PF13932">
    <property type="entry name" value="SAM_GIDA_C"/>
    <property type="match status" value="1"/>
</dbReference>
<keyword evidence="11" id="KW-0963">Cytoplasm</keyword>
<dbReference type="GO" id="GO:0030488">
    <property type="term" value="P:tRNA methylation"/>
    <property type="evidence" value="ECO:0007669"/>
    <property type="project" value="TreeGrafter"/>
</dbReference>
<dbReference type="STRING" id="598659.NAMH_0302"/>
<dbReference type="Pfam" id="PF01134">
    <property type="entry name" value="GIDA"/>
    <property type="match status" value="1"/>
</dbReference>
<dbReference type="Pfam" id="PF21680">
    <property type="entry name" value="GIDA_C_1st"/>
    <property type="match status" value="1"/>
</dbReference>
<feature type="binding site" evidence="11">
    <location>
        <begin position="271"/>
        <end position="285"/>
    </location>
    <ligand>
        <name>NAD(+)</name>
        <dbReference type="ChEBI" id="CHEBI:57540"/>
    </ligand>
</feature>
<comment type="subcellular location">
    <subcellularLocation>
        <location evidence="11">Cytoplasm</location>
    </subcellularLocation>
</comment>
<protein>
    <recommendedName>
        <fullName evidence="4 11">tRNA uridine 5-carboxymethylaminomethyl modification enzyme MnmG</fullName>
    </recommendedName>
    <alternativeName>
        <fullName evidence="10 11">Glucose-inhibited division protein A</fullName>
    </alternativeName>
</protein>
<dbReference type="Gene3D" id="3.50.50.60">
    <property type="entry name" value="FAD/NAD(P)-binding domain"/>
    <property type="match status" value="2"/>
</dbReference>
<dbReference type="SMART" id="SM01228">
    <property type="entry name" value="GIDA_assoc_3"/>
    <property type="match status" value="1"/>
</dbReference>
<evidence type="ECO:0000256" key="2">
    <source>
        <dbReference type="ARBA" id="ARBA00003717"/>
    </source>
</evidence>
<dbReference type="GO" id="GO:0002098">
    <property type="term" value="P:tRNA wobble uridine modification"/>
    <property type="evidence" value="ECO:0007669"/>
    <property type="project" value="InterPro"/>
</dbReference>
<proteinExistence type="inferred from homology"/>
<accession>B9L7W7</accession>
<sequence>MKEFDVIVVGGGHAGIEAALAPARMGKKVLLLTMLVEQIGAASCNPAIGGLAKGHLVKEIDALGGEMALATDHAGIQFRVLNENRGPAVRGSRAQIDMDRYRIYMRTVCLNTPNLTVAQEIVDEILVKNGKVVGVKTNLLNEYKTKALILTTGTFMRGIMHFGPVKLEGGRFHELPAKKISKSLEDLGFKLERLKTGTTARIDARTIDFSKMEIQPGDENPKPFSFRTDKKTFNPTQLPCYITYTNENTHDIIKSNFHRAPLFTGQIEGVGPRYCPSIEDKLNKFPDKERHHVFVEPQTLEATEYYLNGLSTSLPMDVQEDFIHSIPGLENAKIVRFGYAIEYDFIQPTNLKHSLETKEIEGLFFAGQINGTTGYEEAAAQGIMAGINAALKIDGKEPIIFRRDEAYIGVLIDDLVTKGTNEPYRMFTSRSEYRLLLREDNAILRLADYGYELGILDDKTYERVQKLREEINRGMKILNETFVTPNKQINAMLEEMGEEKIQSKMEIRKIAGRHTFNREKLLKLAPEFKDFSEDALEQILIDARYHHYIERQKAQIDKMKEMLSVKIPEDFEYKGIPGLSREIVEKLEKFRPPTLFAASEISGVTPAAIDIIHMYINMRKKKS</sequence>
<dbReference type="eggNOG" id="COG0445">
    <property type="taxonomic scope" value="Bacteria"/>
</dbReference>
<dbReference type="Gene3D" id="1.10.150.570">
    <property type="entry name" value="GidA associated domain, C-terminal subdomain"/>
    <property type="match status" value="1"/>
</dbReference>
<reference evidence="13 14" key="1">
    <citation type="journal article" date="2009" name="PLoS Genet.">
        <title>Adaptations to submarine hydrothermal environments exemplified by the genome of Nautilia profundicola.</title>
        <authorList>
            <person name="Campbell B.J."/>
            <person name="Smith J.L."/>
            <person name="Hanson T.E."/>
            <person name="Klotz M.G."/>
            <person name="Stein L.Y."/>
            <person name="Lee C.K."/>
            <person name="Wu D."/>
            <person name="Robinson J.M."/>
            <person name="Khouri H.M."/>
            <person name="Eisen J.A."/>
            <person name="Cary S.C."/>
        </authorList>
    </citation>
    <scope>NUCLEOTIDE SEQUENCE [LARGE SCALE GENOMIC DNA]</scope>
    <source>
        <strain evidence="14">ATCC BAA-1463 / DSM 18972 / AmH</strain>
    </source>
</reference>
<comment type="subunit">
    <text evidence="9 11">Homodimer. Heterotetramer of two MnmE and two MnmG subunits.</text>
</comment>
<dbReference type="HOGENOM" id="CLU_007831_2_2_7"/>
<evidence type="ECO:0000256" key="1">
    <source>
        <dbReference type="ARBA" id="ARBA00001974"/>
    </source>
</evidence>
<dbReference type="RefSeq" id="WP_012663822.1">
    <property type="nucleotide sequence ID" value="NC_012115.1"/>
</dbReference>
<dbReference type="NCBIfam" id="TIGR00136">
    <property type="entry name" value="mnmG_gidA"/>
    <property type="match status" value="1"/>
</dbReference>
<gene>
    <name evidence="11" type="primary">mnmG</name>
    <name evidence="11 13" type="synonym">gidA</name>
    <name evidence="13" type="ordered locus">NAMH_0302</name>
</gene>
<evidence type="ECO:0000313" key="14">
    <source>
        <dbReference type="Proteomes" id="UP000000448"/>
    </source>
</evidence>
<evidence type="ECO:0000313" key="13">
    <source>
        <dbReference type="EMBL" id="ACM92451.1"/>
    </source>
</evidence>
<dbReference type="Proteomes" id="UP000000448">
    <property type="component" value="Chromosome"/>
</dbReference>
<dbReference type="FunFam" id="1.10.150.570:FF:000001">
    <property type="entry name" value="tRNA uridine 5-carboxymethylaminomethyl modification enzyme MnmG"/>
    <property type="match status" value="1"/>
</dbReference>
<comment type="function">
    <text evidence="2 11">NAD-binding protein involved in the addition of a carboxymethylaminomethyl (cmnm) group at the wobble position (U34) of certain tRNAs, forming tRNA-cmnm(5)s(2)U34.</text>
</comment>
<dbReference type="InterPro" id="IPR044920">
    <property type="entry name" value="MnmG_C_subdom_sf"/>
</dbReference>
<dbReference type="InterPro" id="IPR047001">
    <property type="entry name" value="MnmG_C_subdom"/>
</dbReference>
<dbReference type="InterPro" id="IPR040131">
    <property type="entry name" value="MnmG_N"/>
</dbReference>
<name>B9L7W7_NAUPA</name>
<dbReference type="PROSITE" id="PS01281">
    <property type="entry name" value="GIDA_2"/>
    <property type="match status" value="1"/>
</dbReference>
<dbReference type="OrthoDB" id="9815560at2"/>
<dbReference type="PANTHER" id="PTHR11806">
    <property type="entry name" value="GLUCOSE INHIBITED DIVISION PROTEIN A"/>
    <property type="match status" value="1"/>
</dbReference>
<evidence type="ECO:0000256" key="9">
    <source>
        <dbReference type="ARBA" id="ARBA00025948"/>
    </source>
</evidence>
<dbReference type="EMBL" id="CP001279">
    <property type="protein sequence ID" value="ACM92451.1"/>
    <property type="molecule type" value="Genomic_DNA"/>
</dbReference>
<dbReference type="FunFam" id="3.50.50.60:FF:000002">
    <property type="entry name" value="tRNA uridine 5-carboxymethylaminomethyl modification enzyme MnmG"/>
    <property type="match status" value="1"/>
</dbReference>
<feature type="domain" description="tRNA uridine 5-carboxymethylaminomethyl modification enzyme C-terminal subdomain" evidence="12">
    <location>
        <begin position="543"/>
        <end position="614"/>
    </location>
</feature>
<evidence type="ECO:0000256" key="6">
    <source>
        <dbReference type="ARBA" id="ARBA00022694"/>
    </source>
</evidence>
<evidence type="ECO:0000256" key="8">
    <source>
        <dbReference type="ARBA" id="ARBA00023027"/>
    </source>
</evidence>
<evidence type="ECO:0000256" key="3">
    <source>
        <dbReference type="ARBA" id="ARBA00007653"/>
    </source>
</evidence>
<dbReference type="InterPro" id="IPR036188">
    <property type="entry name" value="FAD/NAD-bd_sf"/>
</dbReference>
<keyword evidence="8 11" id="KW-0520">NAD</keyword>
<dbReference type="GO" id="GO:0005829">
    <property type="term" value="C:cytosol"/>
    <property type="evidence" value="ECO:0007669"/>
    <property type="project" value="TreeGrafter"/>
</dbReference>
<dbReference type="Gene3D" id="1.10.10.1800">
    <property type="entry name" value="tRNA uridine 5-carboxymethylaminomethyl modification enzyme MnmG/GidA"/>
    <property type="match status" value="1"/>
</dbReference>
<keyword evidence="14" id="KW-1185">Reference proteome</keyword>
<evidence type="ECO:0000256" key="4">
    <source>
        <dbReference type="ARBA" id="ARBA00020461"/>
    </source>
</evidence>
<dbReference type="SUPFAM" id="SSF51905">
    <property type="entry name" value="FAD/NAD(P)-binding domain"/>
    <property type="match status" value="1"/>
</dbReference>
<evidence type="ECO:0000256" key="10">
    <source>
        <dbReference type="ARBA" id="ARBA00031800"/>
    </source>
</evidence>
<comment type="caution">
    <text evidence="11">Lacks conserved residue(s) required for the propagation of feature annotation.</text>
</comment>
<dbReference type="KEGG" id="nam:NAMH_0302"/>